<evidence type="ECO:0000256" key="3">
    <source>
        <dbReference type="ARBA" id="ARBA00023002"/>
    </source>
</evidence>
<comment type="similarity">
    <text evidence="1">Belongs to the short-chain dehydrogenases/reductases (SDR) family.</text>
</comment>
<dbReference type="Proteomes" id="UP000275777">
    <property type="component" value="Chromosome"/>
</dbReference>
<dbReference type="GO" id="GO:0008667">
    <property type="term" value="F:2,3-dihydro-2,3-dihydroxybenzoate dehydrogenase activity"/>
    <property type="evidence" value="ECO:0007669"/>
    <property type="project" value="UniProtKB-EC"/>
</dbReference>
<dbReference type="EMBL" id="LR134182">
    <property type="protein sequence ID" value="VEB41632.1"/>
    <property type="molecule type" value="Genomic_DNA"/>
</dbReference>
<dbReference type="PANTHER" id="PTHR43391:SF14">
    <property type="entry name" value="DEHYDROGENASE_REDUCTASE SDR FAMILY PROTEIN 7-LIKE"/>
    <property type="match status" value="1"/>
</dbReference>
<keyword evidence="2" id="KW-0521">NADP</keyword>
<reference evidence="4 5" key="1">
    <citation type="submission" date="2018-12" db="EMBL/GenBank/DDBJ databases">
        <authorList>
            <consortium name="Pathogen Informatics"/>
        </authorList>
    </citation>
    <scope>NUCLEOTIDE SEQUENCE [LARGE SCALE GENOMIC DNA]</scope>
    <source>
        <strain evidence="4 5">NCTC9695</strain>
    </source>
</reference>
<keyword evidence="3 4" id="KW-0560">Oxidoreductase</keyword>
<dbReference type="SUPFAM" id="SSF51735">
    <property type="entry name" value="NAD(P)-binding Rossmann-fold domains"/>
    <property type="match status" value="1"/>
</dbReference>
<dbReference type="InterPro" id="IPR003560">
    <property type="entry name" value="DHB_DH"/>
</dbReference>
<dbReference type="AlphaFoldDB" id="A0A447T9Q1"/>
<evidence type="ECO:0000313" key="5">
    <source>
        <dbReference type="Proteomes" id="UP000275777"/>
    </source>
</evidence>
<dbReference type="Gene3D" id="3.40.50.720">
    <property type="entry name" value="NAD(P)-binding Rossmann-like Domain"/>
    <property type="match status" value="1"/>
</dbReference>
<name>A0A447T9Q1_CHRVL</name>
<evidence type="ECO:0000256" key="2">
    <source>
        <dbReference type="ARBA" id="ARBA00022857"/>
    </source>
</evidence>
<evidence type="ECO:0000313" key="4">
    <source>
        <dbReference type="EMBL" id="VEB41632.1"/>
    </source>
</evidence>
<dbReference type="InterPro" id="IPR036291">
    <property type="entry name" value="NAD(P)-bd_dom_sf"/>
</dbReference>
<accession>A0A447T9Q1</accession>
<sequence>MVGLDFTGQCVWVTGAAQGIGQEVARRFVEAGARVIALDLKFNSPAARGGVLRELPLDIRDANAVAALCRRLAEEDALPDVLVNAAGVLRLGAFDALSIDDWQQCLAVNVSGPFYLLRALMPHFKARRAGAIVNVASNAATCRA</sequence>
<gene>
    <name evidence="4" type="primary">entA_2</name>
    <name evidence="4" type="ORF">NCTC9695_02065</name>
</gene>
<dbReference type="Pfam" id="PF00106">
    <property type="entry name" value="adh_short"/>
    <property type="match status" value="1"/>
</dbReference>
<dbReference type="InterPro" id="IPR002347">
    <property type="entry name" value="SDR_fam"/>
</dbReference>
<protein>
    <submittedName>
        <fullName evidence="4">2,3-dihydro-2,3-dihydroxybenzoate dehydrogenase</fullName>
        <ecNumber evidence="4">1.3.1.28</ecNumber>
    </submittedName>
</protein>
<proteinExistence type="inferred from homology"/>
<organism evidence="4 5">
    <name type="scientific">Chromobacterium violaceum</name>
    <dbReference type="NCBI Taxonomy" id="536"/>
    <lineage>
        <taxon>Bacteria</taxon>
        <taxon>Pseudomonadati</taxon>
        <taxon>Pseudomonadota</taxon>
        <taxon>Betaproteobacteria</taxon>
        <taxon>Neisseriales</taxon>
        <taxon>Chromobacteriaceae</taxon>
        <taxon>Chromobacterium</taxon>
    </lineage>
</organism>
<dbReference type="PRINTS" id="PR01397">
    <property type="entry name" value="DHBDHDRGNASE"/>
</dbReference>
<dbReference type="EC" id="1.3.1.28" evidence="4"/>
<evidence type="ECO:0000256" key="1">
    <source>
        <dbReference type="ARBA" id="ARBA00006484"/>
    </source>
</evidence>
<dbReference type="GO" id="GO:0019290">
    <property type="term" value="P:siderophore biosynthetic process"/>
    <property type="evidence" value="ECO:0007669"/>
    <property type="project" value="InterPro"/>
</dbReference>
<dbReference type="PANTHER" id="PTHR43391">
    <property type="entry name" value="RETINOL DEHYDROGENASE-RELATED"/>
    <property type="match status" value="1"/>
</dbReference>